<evidence type="ECO:0000256" key="1">
    <source>
        <dbReference type="SAM" id="MobiDB-lite"/>
    </source>
</evidence>
<sequence>MSSSSNVQKNCDVEMAEATRAGSSAPPAAGEVPAHIAEFLSFQSELARCDAEGMVKPARNTSPQTVALNDALTSEVPPMRDVVPAGGVSVKDVPAPEVEVQPSGSSTTPVRVVDAETAPESMPPPAKRSIVVGLPAPSATPAVVPKSRKRPSANPDATRKRRCEEAGTLPTKASGSGSAS</sequence>
<name>A0A8S9QP99_BRACR</name>
<comment type="caution">
    <text evidence="2">The sequence shown here is derived from an EMBL/GenBank/DDBJ whole genome shotgun (WGS) entry which is preliminary data.</text>
</comment>
<organism evidence="2 3">
    <name type="scientific">Brassica cretica</name>
    <name type="common">Mustard</name>
    <dbReference type="NCBI Taxonomy" id="69181"/>
    <lineage>
        <taxon>Eukaryota</taxon>
        <taxon>Viridiplantae</taxon>
        <taxon>Streptophyta</taxon>
        <taxon>Embryophyta</taxon>
        <taxon>Tracheophyta</taxon>
        <taxon>Spermatophyta</taxon>
        <taxon>Magnoliopsida</taxon>
        <taxon>eudicotyledons</taxon>
        <taxon>Gunneridae</taxon>
        <taxon>Pentapetalae</taxon>
        <taxon>rosids</taxon>
        <taxon>malvids</taxon>
        <taxon>Brassicales</taxon>
        <taxon>Brassicaceae</taxon>
        <taxon>Brassiceae</taxon>
        <taxon>Brassica</taxon>
    </lineage>
</organism>
<dbReference type="Proteomes" id="UP000712600">
    <property type="component" value="Unassembled WGS sequence"/>
</dbReference>
<feature type="region of interest" description="Disordered" evidence="1">
    <location>
        <begin position="1"/>
        <end position="29"/>
    </location>
</feature>
<feature type="compositionally biased region" description="Polar residues" evidence="1">
    <location>
        <begin position="171"/>
        <end position="180"/>
    </location>
</feature>
<accession>A0A8S9QP99</accession>
<reference evidence="2" key="1">
    <citation type="submission" date="2019-12" db="EMBL/GenBank/DDBJ databases">
        <title>Genome sequencing and annotation of Brassica cretica.</title>
        <authorList>
            <person name="Studholme D.J."/>
            <person name="Sarris P."/>
        </authorList>
    </citation>
    <scope>NUCLEOTIDE SEQUENCE</scope>
    <source>
        <strain evidence="2">PFS-109/04</strain>
        <tissue evidence="2">Leaf</tissue>
    </source>
</reference>
<protein>
    <submittedName>
        <fullName evidence="2">Uncharacterized protein</fullName>
    </submittedName>
</protein>
<gene>
    <name evidence="2" type="ORF">F2Q69_00021944</name>
</gene>
<dbReference type="AlphaFoldDB" id="A0A8S9QP99"/>
<evidence type="ECO:0000313" key="2">
    <source>
        <dbReference type="EMBL" id="KAF3541682.1"/>
    </source>
</evidence>
<proteinExistence type="predicted"/>
<evidence type="ECO:0000313" key="3">
    <source>
        <dbReference type="Proteomes" id="UP000712600"/>
    </source>
</evidence>
<feature type="region of interest" description="Disordered" evidence="1">
    <location>
        <begin position="77"/>
        <end position="180"/>
    </location>
</feature>
<dbReference type="EMBL" id="QGKX02001290">
    <property type="protein sequence ID" value="KAF3541682.1"/>
    <property type="molecule type" value="Genomic_DNA"/>
</dbReference>